<accession>A0A1Q9DKB9</accession>
<evidence type="ECO:0000256" key="2">
    <source>
        <dbReference type="SAM" id="MobiDB-lite"/>
    </source>
</evidence>
<reference evidence="3 4" key="1">
    <citation type="submission" date="2016-02" db="EMBL/GenBank/DDBJ databases">
        <title>Genome analysis of coral dinoflagellate symbionts highlights evolutionary adaptations to a symbiotic lifestyle.</title>
        <authorList>
            <person name="Aranda M."/>
            <person name="Li Y."/>
            <person name="Liew Y.J."/>
            <person name="Baumgarten S."/>
            <person name="Simakov O."/>
            <person name="Wilson M."/>
            <person name="Piel J."/>
            <person name="Ashoor H."/>
            <person name="Bougouffa S."/>
            <person name="Bajic V.B."/>
            <person name="Ryu T."/>
            <person name="Ravasi T."/>
            <person name="Bayer T."/>
            <person name="Micklem G."/>
            <person name="Kim H."/>
            <person name="Bhak J."/>
            <person name="Lajeunesse T.C."/>
            <person name="Voolstra C.R."/>
        </authorList>
    </citation>
    <scope>NUCLEOTIDE SEQUENCE [LARGE SCALE GENOMIC DNA]</scope>
    <source>
        <strain evidence="3 4">CCMP2467</strain>
    </source>
</reference>
<keyword evidence="4" id="KW-1185">Reference proteome</keyword>
<dbReference type="PROSITE" id="PS00375">
    <property type="entry name" value="UDPGT"/>
    <property type="match status" value="1"/>
</dbReference>
<name>A0A1Q9DKB9_SYMMI</name>
<dbReference type="Proteomes" id="UP000186817">
    <property type="component" value="Unassembled WGS sequence"/>
</dbReference>
<keyword evidence="1 3" id="KW-0808">Transferase</keyword>
<dbReference type="InterPro" id="IPR035595">
    <property type="entry name" value="UDP_glycos_trans_CS"/>
</dbReference>
<sequence length="907" mass="99748">MERPVDVAAGELAKPWSWNSRLSALRFATMDGSQPNVETSRRRSAPAALEAAGAALAVVREVHARGEAGTRSRSHSTPSLRSGSVAGSSQRGSPSKRGGSKRSPSKSCGMGDVFSRQAASQEVVLRALVRSFTVEQSVHDVAVNLLGQIHSKEGAIAFTRESISQAVTASEASMSMLPIAHGLLDEGHVVSFLAHDETVRKIEKLVPKAKMVDIGPSSMDREKGAAALDFLQSTSYRTAQFLTSVTMPLLNVLMGGPMLLKLKPPLQEMKPDVLCVPYIYPAFYALGEALEIPVVGIGWGTPSWLTVQIDLPWATEPNVGSIHSRQELYDSPLLLLENTAVRIHGFFIERIASMINMYFRYQLGHPRPLEVWQFDAVSQHPAVITTLPELTAGRPTAWSPFTFPVGILDHPGLEGSGMMKSDDKEKVMAWLDEQQLVSRQVLYVAFGSEVRLSREDATLLVETFKQGGFTVLWASKVKPDVPIPENVLVTKFAPQRAVLSHPAVFGFLSHGGMNSVNEALASGKPLAIMPFFADQMTVAVVHRDLGVAVILDKHAATPQTSVAAIRKIATEPFRRRSMEIKELNEQRRDMSRAVQVIVNQATGKFYMHIPPCPSLWIRAIPLFVTLLFLTFCCNFCCCISVHVHEPCWCCCRGRQPAESKVDAVAGVGDVPGEAPLLPNLLPARSPTGQQRKCSLPRSKSKQGSGLTGAVSSWPLEPLRRSGSKGYGGEAENSAGSKPQVFVSAVQMLAGQSNMHFHEVAGQILFRHRRSSVIQERKDFRKVAEDISWVFRQSSSSDAAGTKETGGKRWVDAVFEHMCVKGEFRFREWQKVVQLIQRNPILKNRVRLSDTDRLFYNITHRDTEARSSLNSPREFRELLMCLADACAVHPGMMFYAVGCHDRALAEAE</sequence>
<dbReference type="InterPro" id="IPR050481">
    <property type="entry name" value="UDP-glycosyltransf_plant"/>
</dbReference>
<dbReference type="PANTHER" id="PTHR48049:SF132">
    <property type="entry name" value="GLYCOSYLTRANSFERASE"/>
    <property type="match status" value="1"/>
</dbReference>
<dbReference type="OrthoDB" id="423261at2759"/>
<dbReference type="GO" id="GO:0035251">
    <property type="term" value="F:UDP-glucosyltransferase activity"/>
    <property type="evidence" value="ECO:0007669"/>
    <property type="project" value="InterPro"/>
</dbReference>
<proteinExistence type="predicted"/>
<organism evidence="3 4">
    <name type="scientific">Symbiodinium microadriaticum</name>
    <name type="common">Dinoflagellate</name>
    <name type="synonym">Zooxanthella microadriatica</name>
    <dbReference type="NCBI Taxonomy" id="2951"/>
    <lineage>
        <taxon>Eukaryota</taxon>
        <taxon>Sar</taxon>
        <taxon>Alveolata</taxon>
        <taxon>Dinophyceae</taxon>
        <taxon>Suessiales</taxon>
        <taxon>Symbiodiniaceae</taxon>
        <taxon>Symbiodinium</taxon>
    </lineage>
</organism>
<evidence type="ECO:0000256" key="1">
    <source>
        <dbReference type="ARBA" id="ARBA00022679"/>
    </source>
</evidence>
<protein>
    <submittedName>
        <fullName evidence="3">UDP-glucuronosyltransferase 2B17</fullName>
    </submittedName>
</protein>
<dbReference type="InterPro" id="IPR002213">
    <property type="entry name" value="UDP_glucos_trans"/>
</dbReference>
<dbReference type="SUPFAM" id="SSF53756">
    <property type="entry name" value="UDP-Glycosyltransferase/glycogen phosphorylase"/>
    <property type="match status" value="1"/>
</dbReference>
<dbReference type="EMBL" id="LSRX01000497">
    <property type="protein sequence ID" value="OLP95590.1"/>
    <property type="molecule type" value="Genomic_DNA"/>
</dbReference>
<evidence type="ECO:0000313" key="3">
    <source>
        <dbReference type="EMBL" id="OLP95590.1"/>
    </source>
</evidence>
<dbReference type="Gene3D" id="3.40.50.2000">
    <property type="entry name" value="Glycogen Phosphorylase B"/>
    <property type="match status" value="2"/>
</dbReference>
<dbReference type="AlphaFoldDB" id="A0A1Q9DKB9"/>
<dbReference type="PANTHER" id="PTHR48049">
    <property type="entry name" value="GLYCOSYLTRANSFERASE"/>
    <property type="match status" value="1"/>
</dbReference>
<comment type="caution">
    <text evidence="3">The sequence shown here is derived from an EMBL/GenBank/DDBJ whole genome shotgun (WGS) entry which is preliminary data.</text>
</comment>
<feature type="region of interest" description="Disordered" evidence="2">
    <location>
        <begin position="65"/>
        <end position="112"/>
    </location>
</feature>
<dbReference type="CDD" id="cd03784">
    <property type="entry name" value="GT1_Gtf-like"/>
    <property type="match status" value="1"/>
</dbReference>
<feature type="compositionally biased region" description="Low complexity" evidence="2">
    <location>
        <begin position="87"/>
        <end position="97"/>
    </location>
</feature>
<gene>
    <name evidence="3" type="primary">UGT2B17</name>
    <name evidence="3" type="ORF">AK812_SmicGene22264</name>
</gene>
<dbReference type="Pfam" id="PF00201">
    <property type="entry name" value="UDPGT"/>
    <property type="match status" value="1"/>
</dbReference>
<evidence type="ECO:0000313" key="4">
    <source>
        <dbReference type="Proteomes" id="UP000186817"/>
    </source>
</evidence>
<feature type="compositionally biased region" description="Polar residues" evidence="2">
    <location>
        <begin position="75"/>
        <end position="86"/>
    </location>
</feature>
<feature type="region of interest" description="Disordered" evidence="2">
    <location>
        <begin position="678"/>
        <end position="734"/>
    </location>
</feature>